<keyword evidence="3" id="KW-1185">Reference proteome</keyword>
<sequence length="180" mass="20320">MLNHMDSVLYGTRLMALPYRMILPKIFQHFKVSFYDVVALLPKTTDTITTLILRCMKIVKEDGQWVAKSKGFDNELGPSTLPFEGGKEMDEDKDDPPPRPSSHRLSSSTSSFTFTEDHFSLLNGRIDSLTSIVEGLHHTAEGLRHTMDTLQQSVDDMITLLRALHSRLDTVLPLHSPPEN</sequence>
<protein>
    <submittedName>
        <fullName evidence="2">Uncharacterized protein</fullName>
    </submittedName>
</protein>
<dbReference type="EMBL" id="JBFOLK010000009">
    <property type="protein sequence ID" value="KAL2486530.1"/>
    <property type="molecule type" value="Genomic_DNA"/>
</dbReference>
<dbReference type="Proteomes" id="UP001604336">
    <property type="component" value="Unassembled WGS sequence"/>
</dbReference>
<reference evidence="3" key="1">
    <citation type="submission" date="2024-07" db="EMBL/GenBank/DDBJ databases">
        <title>Two chromosome-level genome assemblies of Korean endemic species Abeliophyllum distichum and Forsythia ovata (Oleaceae).</title>
        <authorList>
            <person name="Jang H."/>
        </authorList>
    </citation>
    <scope>NUCLEOTIDE SEQUENCE [LARGE SCALE GENOMIC DNA]</scope>
</reference>
<organism evidence="2 3">
    <name type="scientific">Abeliophyllum distichum</name>
    <dbReference type="NCBI Taxonomy" id="126358"/>
    <lineage>
        <taxon>Eukaryota</taxon>
        <taxon>Viridiplantae</taxon>
        <taxon>Streptophyta</taxon>
        <taxon>Embryophyta</taxon>
        <taxon>Tracheophyta</taxon>
        <taxon>Spermatophyta</taxon>
        <taxon>Magnoliopsida</taxon>
        <taxon>eudicotyledons</taxon>
        <taxon>Gunneridae</taxon>
        <taxon>Pentapetalae</taxon>
        <taxon>asterids</taxon>
        <taxon>lamiids</taxon>
        <taxon>Lamiales</taxon>
        <taxon>Oleaceae</taxon>
        <taxon>Forsythieae</taxon>
        <taxon>Abeliophyllum</taxon>
    </lineage>
</organism>
<name>A0ABD1RDQ2_9LAMI</name>
<feature type="region of interest" description="Disordered" evidence="1">
    <location>
        <begin position="76"/>
        <end position="109"/>
    </location>
</feature>
<comment type="caution">
    <text evidence="2">The sequence shown here is derived from an EMBL/GenBank/DDBJ whole genome shotgun (WGS) entry which is preliminary data.</text>
</comment>
<gene>
    <name evidence="2" type="ORF">Adt_31286</name>
</gene>
<dbReference type="AlphaFoldDB" id="A0ABD1RDQ2"/>
<evidence type="ECO:0000256" key="1">
    <source>
        <dbReference type="SAM" id="MobiDB-lite"/>
    </source>
</evidence>
<evidence type="ECO:0000313" key="2">
    <source>
        <dbReference type="EMBL" id="KAL2486530.1"/>
    </source>
</evidence>
<accession>A0ABD1RDQ2</accession>
<evidence type="ECO:0000313" key="3">
    <source>
        <dbReference type="Proteomes" id="UP001604336"/>
    </source>
</evidence>
<proteinExistence type="predicted"/>